<accession>A0A225WKH9</accession>
<dbReference type="AlphaFoldDB" id="A0A225WKH9"/>
<dbReference type="Proteomes" id="UP000198211">
    <property type="component" value="Unassembled WGS sequence"/>
</dbReference>
<name>A0A225WKH9_9STRA</name>
<sequence>MGSDLQLLFVVSSESQNSKLLEFYGSRDVDTNSRGDLCVDKFIDVLGRKKVETSSCKGFLEMNVLSPTLLQKVLVHEWHAEQQWVDEALATKRTKSFLQWKEAAKAARKERRKKEGQEKQQVREVKKREQEKVGAAKEADEQKDAELKLETTTETATEVANLKEEKAHEETKVKQEKVNVTSKQGQKRKQQPSGQKSKNKKRRNKKKVIE</sequence>
<organism evidence="2 3">
    <name type="scientific">Phytophthora megakarya</name>
    <dbReference type="NCBI Taxonomy" id="4795"/>
    <lineage>
        <taxon>Eukaryota</taxon>
        <taxon>Sar</taxon>
        <taxon>Stramenopiles</taxon>
        <taxon>Oomycota</taxon>
        <taxon>Peronosporomycetes</taxon>
        <taxon>Peronosporales</taxon>
        <taxon>Peronosporaceae</taxon>
        <taxon>Phytophthora</taxon>
    </lineage>
</organism>
<keyword evidence="3" id="KW-1185">Reference proteome</keyword>
<proteinExistence type="predicted"/>
<evidence type="ECO:0000313" key="2">
    <source>
        <dbReference type="EMBL" id="OWZ17758.1"/>
    </source>
</evidence>
<feature type="region of interest" description="Disordered" evidence="1">
    <location>
        <begin position="108"/>
        <end position="210"/>
    </location>
</feature>
<gene>
    <name evidence="2" type="ORF">PHMEG_0008258</name>
</gene>
<dbReference type="EMBL" id="NBNE01000697">
    <property type="protein sequence ID" value="OWZ17758.1"/>
    <property type="molecule type" value="Genomic_DNA"/>
</dbReference>
<reference evidence="3" key="1">
    <citation type="submission" date="2017-03" db="EMBL/GenBank/DDBJ databases">
        <title>Phytopthora megakarya and P. palmivora, two closely related causual agents of cacao black pod achieved similar genome size and gene model numbers by different mechanisms.</title>
        <authorList>
            <person name="Ali S."/>
            <person name="Shao J."/>
            <person name="Larry D.J."/>
            <person name="Kronmiller B."/>
            <person name="Shen D."/>
            <person name="Strem M.D."/>
            <person name="Melnick R.L."/>
            <person name="Guiltinan M.J."/>
            <person name="Tyler B.M."/>
            <person name="Meinhardt L.W."/>
            <person name="Bailey B.A."/>
        </authorList>
    </citation>
    <scope>NUCLEOTIDE SEQUENCE [LARGE SCALE GENOMIC DNA]</scope>
    <source>
        <strain evidence="3">zdho120</strain>
    </source>
</reference>
<comment type="caution">
    <text evidence="2">The sequence shown here is derived from an EMBL/GenBank/DDBJ whole genome shotgun (WGS) entry which is preliminary data.</text>
</comment>
<evidence type="ECO:0000256" key="1">
    <source>
        <dbReference type="SAM" id="MobiDB-lite"/>
    </source>
</evidence>
<evidence type="ECO:0000313" key="3">
    <source>
        <dbReference type="Proteomes" id="UP000198211"/>
    </source>
</evidence>
<feature type="compositionally biased region" description="Basic residues" evidence="1">
    <location>
        <begin position="197"/>
        <end position="210"/>
    </location>
</feature>
<dbReference type="OrthoDB" id="167315at2759"/>
<feature type="compositionally biased region" description="Basic and acidic residues" evidence="1">
    <location>
        <begin position="108"/>
        <end position="151"/>
    </location>
</feature>
<protein>
    <submittedName>
        <fullName evidence="2">Uncharacterized protein</fullName>
    </submittedName>
</protein>
<feature type="compositionally biased region" description="Basic and acidic residues" evidence="1">
    <location>
        <begin position="161"/>
        <end position="177"/>
    </location>
</feature>